<name>A0A0G4ARG5_9BACT</name>
<keyword evidence="1" id="KW-0812">Transmembrane</keyword>
<keyword evidence="1" id="KW-1133">Transmembrane helix</keyword>
<dbReference type="Proteomes" id="UP000035656">
    <property type="component" value="Chromosome"/>
</dbReference>
<dbReference type="EMBL" id="CP011209">
    <property type="protein sequence ID" value="AKM78174.1"/>
    <property type="molecule type" value="Genomic_DNA"/>
</dbReference>
<accession>A0A0G4ARG5</accession>
<keyword evidence="1" id="KW-0472">Membrane</keyword>
<sequence>MHDHFLIICTLSRRITVAHRYARQKEVALSAMCHISLVKEVLVRRLMGFLVVLFALLAIRIGVDSTTMRTIDDKLVATAPTADAQANIDIQPLSLSVAIAARSSPFQYTIPSSPVTFTIYTFVEDRPAIAARSSPADSGKSIII</sequence>
<protein>
    <submittedName>
        <fullName evidence="2">Uncharacterized protein</fullName>
    </submittedName>
</protein>
<dbReference type="KEGG" id="pwo:UX70_C0001G0452"/>
<feature type="transmembrane region" description="Helical" evidence="1">
    <location>
        <begin position="46"/>
        <end position="63"/>
    </location>
</feature>
<organism evidence="2 3">
    <name type="scientific">Candidatus Wolfebacteria bacterium GW2011_GWB1_47_1</name>
    <dbReference type="NCBI Taxonomy" id="1619007"/>
    <lineage>
        <taxon>Bacteria</taxon>
        <taxon>Candidatus Wolfeibacteriota</taxon>
    </lineage>
</organism>
<evidence type="ECO:0000256" key="1">
    <source>
        <dbReference type="SAM" id="Phobius"/>
    </source>
</evidence>
<evidence type="ECO:0000313" key="3">
    <source>
        <dbReference type="Proteomes" id="UP000035656"/>
    </source>
</evidence>
<reference evidence="2 3" key="1">
    <citation type="journal article" date="2015" name="Nature">
        <title>rRNA introns, odd ribosomes, and small enigmatic genomes across a large radiation of phyla.</title>
        <authorList>
            <person name="Brown C.T."/>
            <person name="Hug L.A."/>
            <person name="Thomas B.C."/>
            <person name="Sharon I."/>
            <person name="Castelle C.J."/>
            <person name="Singh A."/>
            <person name="Wilkins M.J."/>
            <person name="Williams K.H."/>
            <person name="Banfield J.F."/>
        </authorList>
    </citation>
    <scope>NUCLEOTIDE SEQUENCE [LARGE SCALE GENOMIC DNA]</scope>
</reference>
<dbReference type="AlphaFoldDB" id="A0A0G4ARG5"/>
<gene>
    <name evidence="2" type="ORF">UX70_C0001G0452</name>
</gene>
<proteinExistence type="predicted"/>
<evidence type="ECO:0000313" key="2">
    <source>
        <dbReference type="EMBL" id="AKM78174.1"/>
    </source>
</evidence>